<evidence type="ECO:0000256" key="1">
    <source>
        <dbReference type="ARBA" id="ARBA00009023"/>
    </source>
</evidence>
<keyword evidence="2" id="KW-0813">Transport</keyword>
<protein>
    <submittedName>
        <fullName evidence="5">TRAP transporter substrate-binding protein</fullName>
    </submittedName>
</protein>
<dbReference type="PANTHER" id="PTHR33376:SF7">
    <property type="entry name" value="C4-DICARBOXYLATE-BINDING PROTEIN DCTB"/>
    <property type="match status" value="1"/>
</dbReference>
<evidence type="ECO:0000313" key="6">
    <source>
        <dbReference type="Proteomes" id="UP001595799"/>
    </source>
</evidence>
<gene>
    <name evidence="5" type="ORF">ACFOW6_12145</name>
</gene>
<organism evidence="5 6">
    <name type="scientific">Fodinicurvata halophila</name>
    <dbReference type="NCBI Taxonomy" id="1419723"/>
    <lineage>
        <taxon>Bacteria</taxon>
        <taxon>Pseudomonadati</taxon>
        <taxon>Pseudomonadota</taxon>
        <taxon>Alphaproteobacteria</taxon>
        <taxon>Rhodospirillales</taxon>
        <taxon>Rhodovibrionaceae</taxon>
        <taxon>Fodinicurvata</taxon>
    </lineage>
</organism>
<evidence type="ECO:0000256" key="3">
    <source>
        <dbReference type="ARBA" id="ARBA00022729"/>
    </source>
</evidence>
<feature type="chain" id="PRO_5045220054" evidence="4">
    <location>
        <begin position="29"/>
        <end position="357"/>
    </location>
</feature>
<comment type="caution">
    <text evidence="5">The sequence shown here is derived from an EMBL/GenBank/DDBJ whole genome shotgun (WGS) entry which is preliminary data.</text>
</comment>
<dbReference type="Proteomes" id="UP001595799">
    <property type="component" value="Unassembled WGS sequence"/>
</dbReference>
<keyword evidence="6" id="KW-1185">Reference proteome</keyword>
<sequence length="357" mass="39503">MFNRSKLCASIACSALLFAAPFNQSVLAQDELPETEVNVVGSWGNLAVYQEREKPFWTKTIPEESGGAVTANLRPFTEMGMSGEEVFSLLRQGVLEFATSAIGYVAGTDPRTEGTDLAGLTEDIDQIREANEAYRPYLNERFEEQYGLKLLAFFPNHDLAMACNTPINGIDDLEGKKIRVHSRSLAEFVEAAGATSSSIPFPDVVPALERGVIDCAVSAVLGLYNAKWYEVTSHLYTLPLGWSMLFHAANLEAWNALPENVQTFLEDELQAWEERNWEWAQTDTEDGVACLTGGNCPYGEPASLTLVEVSDEDRKRIHEIRDEVIVPSWAERCGEECTTSWNETVGNVLNTSASIEE</sequence>
<evidence type="ECO:0000256" key="2">
    <source>
        <dbReference type="ARBA" id="ARBA00022448"/>
    </source>
</evidence>
<dbReference type="PANTHER" id="PTHR33376">
    <property type="match status" value="1"/>
</dbReference>
<dbReference type="SUPFAM" id="SSF53850">
    <property type="entry name" value="Periplasmic binding protein-like II"/>
    <property type="match status" value="1"/>
</dbReference>
<comment type="similarity">
    <text evidence="1">Belongs to the bacterial solute-binding protein 7 family.</text>
</comment>
<keyword evidence="3 4" id="KW-0732">Signal</keyword>
<dbReference type="EMBL" id="JBHSCW010000006">
    <property type="protein sequence ID" value="MFC4352291.1"/>
    <property type="molecule type" value="Genomic_DNA"/>
</dbReference>
<name>A0ABV8UP07_9PROT</name>
<dbReference type="CDD" id="cd13602">
    <property type="entry name" value="PBP2_TRAP_BpDctp6_7"/>
    <property type="match status" value="1"/>
</dbReference>
<proteinExistence type="inferred from homology"/>
<reference evidence="6" key="1">
    <citation type="journal article" date="2019" name="Int. J. Syst. Evol. Microbiol.">
        <title>The Global Catalogue of Microorganisms (GCM) 10K type strain sequencing project: providing services to taxonomists for standard genome sequencing and annotation.</title>
        <authorList>
            <consortium name="The Broad Institute Genomics Platform"/>
            <consortium name="The Broad Institute Genome Sequencing Center for Infectious Disease"/>
            <person name="Wu L."/>
            <person name="Ma J."/>
        </authorList>
    </citation>
    <scope>NUCLEOTIDE SEQUENCE [LARGE SCALE GENOMIC DNA]</scope>
    <source>
        <strain evidence="6">CECT 8472</strain>
    </source>
</reference>
<dbReference type="InterPro" id="IPR038404">
    <property type="entry name" value="TRAP_DctP_sf"/>
</dbReference>
<evidence type="ECO:0000256" key="4">
    <source>
        <dbReference type="SAM" id="SignalP"/>
    </source>
</evidence>
<feature type="signal peptide" evidence="4">
    <location>
        <begin position="1"/>
        <end position="28"/>
    </location>
</feature>
<dbReference type="InterPro" id="IPR018389">
    <property type="entry name" value="DctP_fam"/>
</dbReference>
<dbReference type="NCBIfam" id="NF037995">
    <property type="entry name" value="TRAP_S1"/>
    <property type="match status" value="1"/>
</dbReference>
<accession>A0ABV8UP07</accession>
<dbReference type="RefSeq" id="WP_382422639.1">
    <property type="nucleotide sequence ID" value="NZ_JBHSCW010000006.1"/>
</dbReference>
<dbReference type="Pfam" id="PF03480">
    <property type="entry name" value="DctP"/>
    <property type="match status" value="1"/>
</dbReference>
<evidence type="ECO:0000313" key="5">
    <source>
        <dbReference type="EMBL" id="MFC4352291.1"/>
    </source>
</evidence>
<dbReference type="Gene3D" id="3.40.190.170">
    <property type="entry name" value="Bacterial extracellular solute-binding protein, family 7"/>
    <property type="match status" value="1"/>
</dbReference>